<evidence type="ECO:0000313" key="3">
    <source>
        <dbReference type="Proteomes" id="UP000326671"/>
    </source>
</evidence>
<keyword evidence="1" id="KW-0812">Transmembrane</keyword>
<dbReference type="OrthoDB" id="2971140at2"/>
<keyword evidence="3" id="KW-1185">Reference proteome</keyword>
<feature type="transmembrane region" description="Helical" evidence="1">
    <location>
        <begin position="18"/>
        <end position="39"/>
    </location>
</feature>
<keyword evidence="1" id="KW-1133">Transmembrane helix</keyword>
<dbReference type="AlphaFoldDB" id="A0A5J5HSL0"/>
<accession>A0A5J5HSL0</accession>
<protein>
    <recommendedName>
        <fullName evidence="4">Fimbrial assembly family protein</fullName>
    </recommendedName>
</protein>
<evidence type="ECO:0000313" key="2">
    <source>
        <dbReference type="EMBL" id="KAA9023133.1"/>
    </source>
</evidence>
<organism evidence="2 3">
    <name type="scientific">Niallia endozanthoxylica</name>
    <dbReference type="NCBI Taxonomy" id="2036016"/>
    <lineage>
        <taxon>Bacteria</taxon>
        <taxon>Bacillati</taxon>
        <taxon>Bacillota</taxon>
        <taxon>Bacilli</taxon>
        <taxon>Bacillales</taxon>
        <taxon>Bacillaceae</taxon>
        <taxon>Niallia</taxon>
    </lineage>
</organism>
<name>A0A5J5HSL0_9BACI</name>
<dbReference type="Proteomes" id="UP000326671">
    <property type="component" value="Unassembled WGS sequence"/>
</dbReference>
<reference evidence="2 3" key="1">
    <citation type="submission" date="2019-09" db="EMBL/GenBank/DDBJ databases">
        <title>Whole genome sequences of isolates from the Mars Exploration Rovers.</title>
        <authorList>
            <person name="Seuylemezian A."/>
            <person name="Vaishampayan P."/>
        </authorList>
    </citation>
    <scope>NUCLEOTIDE SEQUENCE [LARGE SCALE GENOMIC DNA]</scope>
    <source>
        <strain evidence="2 3">MER_TA_151</strain>
    </source>
</reference>
<evidence type="ECO:0008006" key="4">
    <source>
        <dbReference type="Google" id="ProtNLM"/>
    </source>
</evidence>
<gene>
    <name evidence="2" type="ORF">F4V44_13610</name>
</gene>
<dbReference type="EMBL" id="VYKL01000020">
    <property type="protein sequence ID" value="KAA9023133.1"/>
    <property type="molecule type" value="Genomic_DNA"/>
</dbReference>
<keyword evidence="1" id="KW-0472">Membrane</keyword>
<comment type="caution">
    <text evidence="2">The sequence shown here is derived from an EMBL/GenBank/DDBJ whole genome shotgun (WGS) entry which is preliminary data.</text>
</comment>
<dbReference type="RefSeq" id="WP_150440571.1">
    <property type="nucleotide sequence ID" value="NZ_VYKL01000020.1"/>
</dbReference>
<evidence type="ECO:0000256" key="1">
    <source>
        <dbReference type="SAM" id="Phobius"/>
    </source>
</evidence>
<proteinExistence type="predicted"/>
<sequence>MLIDINLLPEKETKSKSLLLLAIISIVILLIGGFFAFWLNRSHENKLSSIEKEITATEEIVAIEQQKMTSYQSSDSLAQLEQTIEWAKQYPIKTVPIIKELTKLLPERGFIQTFNYTETGTIQLSVQFESTREAAYFLNSLHQWDWLEDAKMSSVNAETGFFDKQMGESERDESELANEKYVPRYIAEIELTLNKELIKSEVVSPSSDEKEGEDS</sequence>